<keyword evidence="6" id="KW-1185">Reference proteome</keyword>
<organism evidence="5 6">
    <name type="scientific">Selenomonas flueggei ATCC 43531</name>
    <dbReference type="NCBI Taxonomy" id="638302"/>
    <lineage>
        <taxon>Bacteria</taxon>
        <taxon>Bacillati</taxon>
        <taxon>Bacillota</taxon>
        <taxon>Negativicutes</taxon>
        <taxon>Selenomonadales</taxon>
        <taxon>Selenomonadaceae</taxon>
        <taxon>Selenomonas</taxon>
    </lineage>
</organism>
<proteinExistence type="predicted"/>
<dbReference type="Gene3D" id="2.40.50.100">
    <property type="match status" value="1"/>
</dbReference>
<dbReference type="Gene3D" id="2.40.30.170">
    <property type="match status" value="1"/>
</dbReference>
<dbReference type="Pfam" id="PF25881">
    <property type="entry name" value="HH_YBHG"/>
    <property type="match status" value="1"/>
</dbReference>
<dbReference type="PANTHER" id="PTHR32347">
    <property type="entry name" value="EFFLUX SYSTEM COMPONENT YKNX-RELATED"/>
    <property type="match status" value="1"/>
</dbReference>
<dbReference type="SUPFAM" id="SSF111369">
    <property type="entry name" value="HlyD-like secretion proteins"/>
    <property type="match status" value="2"/>
</dbReference>
<dbReference type="GO" id="GO:0030313">
    <property type="term" value="C:cell envelope"/>
    <property type="evidence" value="ECO:0007669"/>
    <property type="project" value="UniProtKB-SubCell"/>
</dbReference>
<dbReference type="STRING" id="638302.HMPREF0908_0489"/>
<dbReference type="eggNOG" id="COG0845">
    <property type="taxonomic scope" value="Bacteria"/>
</dbReference>
<evidence type="ECO:0000259" key="4">
    <source>
        <dbReference type="Pfam" id="PF25881"/>
    </source>
</evidence>
<dbReference type="AlphaFoldDB" id="C4V1N6"/>
<reference evidence="5 6" key="1">
    <citation type="submission" date="2009-04" db="EMBL/GenBank/DDBJ databases">
        <authorList>
            <person name="Qin X."/>
            <person name="Bachman B."/>
            <person name="Battles P."/>
            <person name="Bell A."/>
            <person name="Bess C."/>
            <person name="Bickham C."/>
            <person name="Chaboub L."/>
            <person name="Chen D."/>
            <person name="Coyle M."/>
            <person name="Deiros D.R."/>
            <person name="Dinh H."/>
            <person name="Forbes L."/>
            <person name="Fowler G."/>
            <person name="Francisco L."/>
            <person name="Fu Q."/>
            <person name="Gubbala S."/>
            <person name="Hale W."/>
            <person name="Han Y."/>
            <person name="Hemphill L."/>
            <person name="Highlander S.K."/>
            <person name="Hirani K."/>
            <person name="Hogues M."/>
            <person name="Jackson L."/>
            <person name="Jakkamsetti A."/>
            <person name="Javaid M."/>
            <person name="Jiang H."/>
            <person name="Korchina V."/>
            <person name="Kovar C."/>
            <person name="Lara F."/>
            <person name="Lee S."/>
            <person name="Mata R."/>
            <person name="Mathew T."/>
            <person name="Moen C."/>
            <person name="Morales K."/>
            <person name="Munidasa M."/>
            <person name="Nazareth L."/>
            <person name="Ngo R."/>
            <person name="Nguyen L."/>
            <person name="Okwuonu G."/>
            <person name="Ongeri F."/>
            <person name="Patil S."/>
            <person name="Petrosino J."/>
            <person name="Pham C."/>
            <person name="Pham P."/>
            <person name="Pu L.-L."/>
            <person name="Puazo M."/>
            <person name="Raj R."/>
            <person name="Reid J."/>
            <person name="Rouhana J."/>
            <person name="Saada N."/>
            <person name="Shang Y."/>
            <person name="Simmons D."/>
            <person name="Thornton R."/>
            <person name="Warren J."/>
            <person name="Weissenberger G."/>
            <person name="Zhang J."/>
            <person name="Zhang L."/>
            <person name="Zhou C."/>
            <person name="Zhu D."/>
            <person name="Muzny D."/>
            <person name="Worley K."/>
            <person name="Gibbs R."/>
        </authorList>
    </citation>
    <scope>NUCLEOTIDE SEQUENCE [LARGE SCALE GENOMIC DNA]</scope>
    <source>
        <strain evidence="5 6">ATCC 43531</strain>
    </source>
</reference>
<comment type="caution">
    <text evidence="5">The sequence shown here is derived from an EMBL/GenBank/DDBJ whole genome shotgun (WGS) entry which is preliminary data.</text>
</comment>
<dbReference type="HOGENOM" id="CLU_018816_6_3_9"/>
<dbReference type="PANTHER" id="PTHR32347:SF23">
    <property type="entry name" value="BLL5650 PROTEIN"/>
    <property type="match status" value="1"/>
</dbReference>
<evidence type="ECO:0000256" key="3">
    <source>
        <dbReference type="SAM" id="Coils"/>
    </source>
</evidence>
<feature type="domain" description="YbhG-like alpha-helical hairpin" evidence="4">
    <location>
        <begin position="87"/>
        <end position="206"/>
    </location>
</feature>
<dbReference type="OrthoDB" id="9778236at2"/>
<dbReference type="InterPro" id="IPR050465">
    <property type="entry name" value="UPF0194_transport"/>
</dbReference>
<gene>
    <name evidence="5" type="ORF">HMPREF0908_0489</name>
</gene>
<evidence type="ECO:0000256" key="1">
    <source>
        <dbReference type="ARBA" id="ARBA00004196"/>
    </source>
</evidence>
<dbReference type="Proteomes" id="UP000005309">
    <property type="component" value="Unassembled WGS sequence"/>
</dbReference>
<evidence type="ECO:0000313" key="5">
    <source>
        <dbReference type="EMBL" id="EEQ49173.1"/>
    </source>
</evidence>
<dbReference type="EMBL" id="ACLA01000006">
    <property type="protein sequence ID" value="EEQ49173.1"/>
    <property type="molecule type" value="Genomic_DNA"/>
</dbReference>
<evidence type="ECO:0000256" key="2">
    <source>
        <dbReference type="ARBA" id="ARBA00023054"/>
    </source>
</evidence>
<keyword evidence="2 3" id="KW-0175">Coiled coil</keyword>
<accession>C4V1N6</accession>
<name>C4V1N6_9FIRM</name>
<protein>
    <submittedName>
        <fullName evidence="5">Auxiliary transport protein, membrane fusion protein (MFP) family protein</fullName>
    </submittedName>
</protein>
<feature type="coiled-coil region" evidence="3">
    <location>
        <begin position="116"/>
        <end position="177"/>
    </location>
</feature>
<comment type="subcellular location">
    <subcellularLocation>
        <location evidence="1">Cell envelope</location>
    </subcellularLocation>
</comment>
<sequence>MILRKGERCMKMKMARIVLLLLALILLAVFAHREYAAQELRAQLLTGTVEATRVEVSTKESGCIEELFLQEGMTVRAGDPAARIGRRDLDAAVLRDEAALAHAETSLQRTQSGNRAEEIRAAAERTNAARAAAEKADADYARGAELIAGGAISQQAFDGLREARDAANANLRAAQQEQALTESGSRPEDIRMAEEDVRRQQAILEIDASAVSDLTVRVPKDGIVLSKNYERGEFVRAGTPIATLIDPQDVWVKVYVPTDVLGDLRIGDPAKVYIDGQTEPLDGTIKEISDAAEFTLRQSITKNERANLVFGVKVAVNNAAGILKPGMPADVDLEPRNGT</sequence>
<dbReference type="InterPro" id="IPR059052">
    <property type="entry name" value="HH_YbhG-like"/>
</dbReference>
<dbReference type="Gene3D" id="1.10.287.470">
    <property type="entry name" value="Helix hairpin bin"/>
    <property type="match status" value="1"/>
</dbReference>
<evidence type="ECO:0000313" key="6">
    <source>
        <dbReference type="Proteomes" id="UP000005309"/>
    </source>
</evidence>